<comment type="caution">
    <text evidence="1">The sequence shown here is derived from an EMBL/GenBank/DDBJ whole genome shotgun (WGS) entry which is preliminary data.</text>
</comment>
<gene>
    <name evidence="1" type="ORF">NM208_g7462</name>
</gene>
<evidence type="ECO:0000313" key="2">
    <source>
        <dbReference type="Proteomes" id="UP001148629"/>
    </source>
</evidence>
<protein>
    <submittedName>
        <fullName evidence="1">Uncharacterized protein</fullName>
    </submittedName>
</protein>
<dbReference type="Proteomes" id="UP001148629">
    <property type="component" value="Unassembled WGS sequence"/>
</dbReference>
<proteinExistence type="predicted"/>
<sequence length="376" mass="41232">MTTPVDPPAGWPECQSTDEQEILWFNRFIKHWNKWAKDKFPEDEEVWAQLVYRLKKPRTRSNIYRHSIGMTSVKDMTWGHVVAAVILWEEKNLRCAFWKRAQIKFPQSNVTKTRYNEDGPVVRDLFIPDRLPTSLRRNAVPSPTPSASDEPQNAEGPVKLEVEVSSTPPANAIAAEATAQGNSAHSASNMNASPTPENPPSRGEQVSRPLAIISGQLTNAGHGLIQSIEESPLINAGPQRNLKRKFDDSAGSSGPSNVELMPFPGLATPSSIGQSAGTPNKRSSASVNANQLFRIDSQQGGFATMPKSTPNNGALFTTPPGTATGTGFKPIEFHTPPDITKLKQEISSLVLEMRRLKLFRPRTMSSSRRTPSSTGT</sequence>
<dbReference type="EMBL" id="JANRMS010000769">
    <property type="protein sequence ID" value="KAJ3534640.1"/>
    <property type="molecule type" value="Genomic_DNA"/>
</dbReference>
<reference evidence="1" key="1">
    <citation type="submission" date="2022-08" db="EMBL/GenBank/DDBJ databases">
        <title>Genome Sequence of Fusarium decemcellulare.</title>
        <authorList>
            <person name="Buettner E."/>
        </authorList>
    </citation>
    <scope>NUCLEOTIDE SEQUENCE</scope>
    <source>
        <strain evidence="1">Babe19</strain>
    </source>
</reference>
<organism evidence="1 2">
    <name type="scientific">Fusarium decemcellulare</name>
    <dbReference type="NCBI Taxonomy" id="57161"/>
    <lineage>
        <taxon>Eukaryota</taxon>
        <taxon>Fungi</taxon>
        <taxon>Dikarya</taxon>
        <taxon>Ascomycota</taxon>
        <taxon>Pezizomycotina</taxon>
        <taxon>Sordariomycetes</taxon>
        <taxon>Hypocreomycetidae</taxon>
        <taxon>Hypocreales</taxon>
        <taxon>Nectriaceae</taxon>
        <taxon>Fusarium</taxon>
        <taxon>Fusarium decemcellulare species complex</taxon>
    </lineage>
</organism>
<evidence type="ECO:0000313" key="1">
    <source>
        <dbReference type="EMBL" id="KAJ3534640.1"/>
    </source>
</evidence>
<accession>A0ACC1S8Z1</accession>
<keyword evidence="2" id="KW-1185">Reference proteome</keyword>
<name>A0ACC1S8Z1_9HYPO</name>